<comment type="similarity">
    <text evidence="1">Belongs to the polyphosphate kinase 2 (PPK2) family. Class I subfamily.</text>
</comment>
<evidence type="ECO:0000259" key="4">
    <source>
        <dbReference type="Pfam" id="PF03976"/>
    </source>
</evidence>
<dbReference type="NCBIfam" id="TIGR03709">
    <property type="entry name" value="PPK2_rel_1"/>
    <property type="match status" value="1"/>
</dbReference>
<gene>
    <name evidence="5" type="ORF">SAMN05444371_0625</name>
</gene>
<organism evidence="5 6">
    <name type="scientific">Epilithonimonas mollis</name>
    <dbReference type="NCBI Taxonomy" id="216903"/>
    <lineage>
        <taxon>Bacteria</taxon>
        <taxon>Pseudomonadati</taxon>
        <taxon>Bacteroidota</taxon>
        <taxon>Flavobacteriia</taxon>
        <taxon>Flavobacteriales</taxon>
        <taxon>Weeksellaceae</taxon>
        <taxon>Chryseobacterium group</taxon>
        <taxon>Epilithonimonas</taxon>
    </lineage>
</organism>
<dbReference type="PANTHER" id="PTHR34383">
    <property type="entry name" value="POLYPHOSPHATE:AMP PHOSPHOTRANSFERASE-RELATED"/>
    <property type="match status" value="1"/>
</dbReference>
<dbReference type="STRING" id="216903.SAMN05444371_0625"/>
<dbReference type="PIRSF" id="PIRSF028756">
    <property type="entry name" value="PPK2_prd"/>
    <property type="match status" value="1"/>
</dbReference>
<feature type="domain" description="Polyphosphate kinase-2-related" evidence="4">
    <location>
        <begin position="30"/>
        <end position="269"/>
    </location>
</feature>
<dbReference type="InterPro" id="IPR027417">
    <property type="entry name" value="P-loop_NTPase"/>
</dbReference>
<evidence type="ECO:0000256" key="3">
    <source>
        <dbReference type="ARBA" id="ARBA00022777"/>
    </source>
</evidence>
<keyword evidence="2 5" id="KW-0808">Transferase</keyword>
<dbReference type="OrthoDB" id="9775224at2"/>
<evidence type="ECO:0000313" key="6">
    <source>
        <dbReference type="Proteomes" id="UP000184498"/>
    </source>
</evidence>
<dbReference type="Proteomes" id="UP000184498">
    <property type="component" value="Unassembled WGS sequence"/>
</dbReference>
<sequence>MNYNFSDDFLIKENSKLEIKKQSSGYKGKIDKDEAKQLLEQEKEKLRLLQEKLYADGSQSLLIILQAMDAAGKDSLIEHVFGGVNPQGCAVTSFKTPSSKEYQHDFLWRQYNALPEKGKIGIFNRSHYESVLVCKVHPEYNLSEKVWSDVKQFDKKFWENRYESIRNFEKHLANNGTKIIKIFLNVSKDEQKQRFLDRINEEDKNWKFSSADITERGFWDEYMKAYEEAINETSTDSAPWFVIPADQKWFSRVAAIQIIIDKLEEMNLKFPELSGNEKIALHESKLRLESEKQ</sequence>
<evidence type="ECO:0000313" key="5">
    <source>
        <dbReference type="EMBL" id="SHJ98836.1"/>
    </source>
</evidence>
<keyword evidence="3" id="KW-0418">Kinase</keyword>
<dbReference type="SUPFAM" id="SSF52540">
    <property type="entry name" value="P-loop containing nucleoside triphosphate hydrolases"/>
    <property type="match status" value="1"/>
</dbReference>
<dbReference type="AlphaFoldDB" id="A0A1M6NT13"/>
<dbReference type="InterPro" id="IPR022300">
    <property type="entry name" value="PPK2-rel_1"/>
</dbReference>
<dbReference type="InterPro" id="IPR022488">
    <property type="entry name" value="PPK2-related"/>
</dbReference>
<dbReference type="Gene3D" id="3.40.50.300">
    <property type="entry name" value="P-loop containing nucleotide triphosphate hydrolases"/>
    <property type="match status" value="1"/>
</dbReference>
<reference evidence="6" key="1">
    <citation type="submission" date="2016-11" db="EMBL/GenBank/DDBJ databases">
        <authorList>
            <person name="Varghese N."/>
            <person name="Submissions S."/>
        </authorList>
    </citation>
    <scope>NUCLEOTIDE SEQUENCE [LARGE SCALE GENOMIC DNA]</scope>
    <source>
        <strain evidence="6">DSM 18016</strain>
    </source>
</reference>
<dbReference type="EMBL" id="FRAM01000001">
    <property type="protein sequence ID" value="SHJ98836.1"/>
    <property type="molecule type" value="Genomic_DNA"/>
</dbReference>
<name>A0A1M6NT13_9FLAO</name>
<protein>
    <submittedName>
        <fullName evidence="5">Polyphosphate:nucleotide phosphotransferase, PPK2 family</fullName>
    </submittedName>
</protein>
<dbReference type="GO" id="GO:0008976">
    <property type="term" value="F:polyphosphate kinase activity"/>
    <property type="evidence" value="ECO:0007669"/>
    <property type="project" value="InterPro"/>
</dbReference>
<dbReference type="RefSeq" id="WP_072996370.1">
    <property type="nucleotide sequence ID" value="NZ_FRAM01000001.1"/>
</dbReference>
<dbReference type="GO" id="GO:0006797">
    <property type="term" value="P:polyphosphate metabolic process"/>
    <property type="evidence" value="ECO:0007669"/>
    <property type="project" value="InterPro"/>
</dbReference>
<proteinExistence type="inferred from homology"/>
<dbReference type="PANTHER" id="PTHR34383:SF3">
    <property type="entry name" value="POLYPHOSPHATE:AMP PHOSPHOTRANSFERASE"/>
    <property type="match status" value="1"/>
</dbReference>
<evidence type="ECO:0000256" key="2">
    <source>
        <dbReference type="ARBA" id="ARBA00022679"/>
    </source>
</evidence>
<dbReference type="InterPro" id="IPR016898">
    <property type="entry name" value="Polyphosphate_phosphotransfera"/>
</dbReference>
<accession>A0A1M6NT13</accession>
<evidence type="ECO:0000256" key="1">
    <source>
        <dbReference type="ARBA" id="ARBA00009924"/>
    </source>
</evidence>
<dbReference type="Pfam" id="PF03976">
    <property type="entry name" value="PPK2"/>
    <property type="match status" value="1"/>
</dbReference>
<keyword evidence="6" id="KW-1185">Reference proteome</keyword>